<dbReference type="Proteomes" id="UP000628079">
    <property type="component" value="Unassembled WGS sequence"/>
</dbReference>
<reference evidence="4" key="1">
    <citation type="journal article" date="2014" name="Int. J. Syst. Evol. Microbiol.">
        <title>Complete genome sequence of Corynebacterium casei LMG S-19264T (=DSM 44701T), isolated from a smear-ripened cheese.</title>
        <authorList>
            <consortium name="US DOE Joint Genome Institute (JGI-PGF)"/>
            <person name="Walter F."/>
            <person name="Albersmeier A."/>
            <person name="Kalinowski J."/>
            <person name="Ruckert C."/>
        </authorList>
    </citation>
    <scope>NUCLEOTIDE SEQUENCE</scope>
    <source>
        <strain evidence="4">CGMCC 1.10749</strain>
    </source>
</reference>
<evidence type="ECO:0000313" key="4">
    <source>
        <dbReference type="EMBL" id="GGB67022.1"/>
    </source>
</evidence>
<evidence type="ECO:0000313" key="5">
    <source>
        <dbReference type="Proteomes" id="UP000628079"/>
    </source>
</evidence>
<dbReference type="AlphaFoldDB" id="A0A8H9KSI8"/>
<feature type="compositionally biased region" description="Low complexity" evidence="3">
    <location>
        <begin position="82"/>
        <end position="99"/>
    </location>
</feature>
<dbReference type="EMBL" id="BMEA01000001">
    <property type="protein sequence ID" value="GGB67022.1"/>
    <property type="molecule type" value="Genomic_DNA"/>
</dbReference>
<dbReference type="Gene3D" id="2.40.260.10">
    <property type="entry name" value="Sortase"/>
    <property type="match status" value="1"/>
</dbReference>
<dbReference type="InterPro" id="IPR023365">
    <property type="entry name" value="Sortase_dom-sf"/>
</dbReference>
<dbReference type="CDD" id="cd05829">
    <property type="entry name" value="Sortase_F"/>
    <property type="match status" value="1"/>
</dbReference>
<dbReference type="Pfam" id="PF04203">
    <property type="entry name" value="Sortase"/>
    <property type="match status" value="1"/>
</dbReference>
<evidence type="ECO:0000256" key="1">
    <source>
        <dbReference type="ARBA" id="ARBA00022801"/>
    </source>
</evidence>
<protein>
    <recommendedName>
        <fullName evidence="6">Class F sortase</fullName>
    </recommendedName>
</protein>
<dbReference type="SUPFAM" id="SSF63817">
    <property type="entry name" value="Sortase"/>
    <property type="match status" value="1"/>
</dbReference>
<organism evidence="4 5">
    <name type="scientific">Knoellia flava</name>
    <dbReference type="NCBI Taxonomy" id="913969"/>
    <lineage>
        <taxon>Bacteria</taxon>
        <taxon>Bacillati</taxon>
        <taxon>Actinomycetota</taxon>
        <taxon>Actinomycetes</taxon>
        <taxon>Micrococcales</taxon>
        <taxon>Intrasporangiaceae</taxon>
        <taxon>Knoellia</taxon>
    </lineage>
</organism>
<evidence type="ECO:0008006" key="6">
    <source>
        <dbReference type="Google" id="ProtNLM"/>
    </source>
</evidence>
<dbReference type="GO" id="GO:0016787">
    <property type="term" value="F:hydrolase activity"/>
    <property type="evidence" value="ECO:0007669"/>
    <property type="project" value="UniProtKB-KW"/>
</dbReference>
<accession>A0A8H9KSI8</accession>
<feature type="region of interest" description="Disordered" evidence="3">
    <location>
        <begin position="54"/>
        <end position="106"/>
    </location>
</feature>
<feature type="active site" description="Proton donor/acceptor" evidence="2">
    <location>
        <position position="163"/>
    </location>
</feature>
<reference evidence="4" key="2">
    <citation type="submission" date="2020-09" db="EMBL/GenBank/DDBJ databases">
        <authorList>
            <person name="Sun Q."/>
            <person name="Zhou Y."/>
        </authorList>
    </citation>
    <scope>NUCLEOTIDE SEQUENCE</scope>
    <source>
        <strain evidence="4">CGMCC 1.10749</strain>
    </source>
</reference>
<keyword evidence="1" id="KW-0378">Hydrolase</keyword>
<dbReference type="InterPro" id="IPR005754">
    <property type="entry name" value="Sortase"/>
</dbReference>
<dbReference type="InterPro" id="IPR042001">
    <property type="entry name" value="Sortase_F"/>
</dbReference>
<name>A0A8H9KSI8_9MICO</name>
<gene>
    <name evidence="4" type="ORF">GCM10011314_02770</name>
</gene>
<sequence length="253" mass="25373">MSGRPLTIGGVAALVVGGLLLALGLGPGRGGAEPVGASSTSRGALDVAWGVAPPQILPSTQDPSADSYFDGTAQTAGSGNTGRAKASSSRGGASPSGAAPTPPARHVSGVRLEVPSIGLDLDVHGGGVSSSGRVVPPVGRATWVRGFGRVAPGGVGTAVVAGHVSAHGRRDVFADLSSVRVGHELVVRSGSVVRIYAVTRVSVVDKAKLTSDAEVWGPNGSHRRLVLITCDDDLGYREDGHRVANYAVVAEAI</sequence>
<evidence type="ECO:0000256" key="3">
    <source>
        <dbReference type="SAM" id="MobiDB-lite"/>
    </source>
</evidence>
<proteinExistence type="predicted"/>
<feature type="active site" description="Acyl-thioester intermediate" evidence="2">
    <location>
        <position position="230"/>
    </location>
</feature>
<comment type="caution">
    <text evidence="4">The sequence shown here is derived from an EMBL/GenBank/DDBJ whole genome shotgun (WGS) entry which is preliminary data.</text>
</comment>
<evidence type="ECO:0000256" key="2">
    <source>
        <dbReference type="PIRSR" id="PIRSR605754-1"/>
    </source>
</evidence>